<evidence type="ECO:0000313" key="6">
    <source>
        <dbReference type="Proteomes" id="UP001596435"/>
    </source>
</evidence>
<dbReference type="InterPro" id="IPR041916">
    <property type="entry name" value="Anti_sigma_zinc_sf"/>
</dbReference>
<comment type="caution">
    <text evidence="5">The sequence shown here is derived from an EMBL/GenBank/DDBJ whole genome shotgun (WGS) entry which is preliminary data.</text>
</comment>
<dbReference type="EMBL" id="JBHTAJ010000034">
    <property type="protein sequence ID" value="MFC7181644.1"/>
    <property type="molecule type" value="Genomic_DNA"/>
</dbReference>
<evidence type="ECO:0000256" key="4">
    <source>
        <dbReference type="SAM" id="Phobius"/>
    </source>
</evidence>
<feature type="compositionally biased region" description="Pro residues" evidence="3">
    <location>
        <begin position="108"/>
        <end position="119"/>
    </location>
</feature>
<keyword evidence="4" id="KW-1133">Transmembrane helix</keyword>
<evidence type="ECO:0000256" key="2">
    <source>
        <dbReference type="ARBA" id="ARBA00023163"/>
    </source>
</evidence>
<feature type="compositionally biased region" description="Pro residues" evidence="3">
    <location>
        <begin position="1"/>
        <end position="12"/>
    </location>
</feature>
<evidence type="ECO:0000256" key="1">
    <source>
        <dbReference type="ARBA" id="ARBA00023015"/>
    </source>
</evidence>
<protein>
    <submittedName>
        <fullName evidence="5">Anti-sigma factor family protein</fullName>
    </submittedName>
</protein>
<feature type="region of interest" description="Disordered" evidence="3">
    <location>
        <begin position="1"/>
        <end position="21"/>
    </location>
</feature>
<dbReference type="RefSeq" id="WP_345706768.1">
    <property type="nucleotide sequence ID" value="NZ_BAABKV010000001.1"/>
</dbReference>
<feature type="compositionally biased region" description="Low complexity" evidence="3">
    <location>
        <begin position="165"/>
        <end position="181"/>
    </location>
</feature>
<feature type="region of interest" description="Disordered" evidence="3">
    <location>
        <begin position="89"/>
        <end position="136"/>
    </location>
</feature>
<keyword evidence="1" id="KW-0805">Transcription regulation</keyword>
<reference evidence="6" key="1">
    <citation type="journal article" date="2019" name="Int. J. Syst. Evol. Microbiol.">
        <title>The Global Catalogue of Microorganisms (GCM) 10K type strain sequencing project: providing services to taxonomists for standard genome sequencing and annotation.</title>
        <authorList>
            <consortium name="The Broad Institute Genomics Platform"/>
            <consortium name="The Broad Institute Genome Sequencing Center for Infectious Disease"/>
            <person name="Wu L."/>
            <person name="Ma J."/>
        </authorList>
    </citation>
    <scope>NUCLEOTIDE SEQUENCE [LARGE SCALE GENOMIC DNA]</scope>
    <source>
        <strain evidence="6">CGMCC 1.12859</strain>
    </source>
</reference>
<keyword evidence="6" id="KW-1185">Reference proteome</keyword>
<dbReference type="Proteomes" id="UP001596435">
    <property type="component" value="Unassembled WGS sequence"/>
</dbReference>
<feature type="region of interest" description="Disordered" evidence="3">
    <location>
        <begin position="165"/>
        <end position="186"/>
    </location>
</feature>
<organism evidence="5 6">
    <name type="scientific">Kitasatospora paranensis</name>
    <dbReference type="NCBI Taxonomy" id="258053"/>
    <lineage>
        <taxon>Bacteria</taxon>
        <taxon>Bacillati</taxon>
        <taxon>Actinomycetota</taxon>
        <taxon>Actinomycetes</taxon>
        <taxon>Kitasatosporales</taxon>
        <taxon>Streptomycetaceae</taxon>
        <taxon>Kitasatospora</taxon>
    </lineage>
</organism>
<dbReference type="Gene3D" id="1.10.10.1320">
    <property type="entry name" value="Anti-sigma factor, zinc-finger domain"/>
    <property type="match status" value="1"/>
</dbReference>
<feature type="compositionally biased region" description="Low complexity" evidence="3">
    <location>
        <begin position="120"/>
        <end position="130"/>
    </location>
</feature>
<feature type="compositionally biased region" description="Low complexity" evidence="3">
    <location>
        <begin position="89"/>
        <end position="107"/>
    </location>
</feature>
<feature type="region of interest" description="Disordered" evidence="3">
    <location>
        <begin position="212"/>
        <end position="249"/>
    </location>
</feature>
<proteinExistence type="predicted"/>
<keyword evidence="4" id="KW-0472">Membrane</keyword>
<evidence type="ECO:0000256" key="3">
    <source>
        <dbReference type="SAM" id="MobiDB-lite"/>
    </source>
</evidence>
<feature type="transmembrane region" description="Helical" evidence="4">
    <location>
        <begin position="139"/>
        <end position="159"/>
    </location>
</feature>
<keyword evidence="2" id="KW-0804">Transcription</keyword>
<accession>A0ABW2FWJ8</accession>
<evidence type="ECO:0000313" key="5">
    <source>
        <dbReference type="EMBL" id="MFC7181644.1"/>
    </source>
</evidence>
<feature type="compositionally biased region" description="Low complexity" evidence="3">
    <location>
        <begin position="237"/>
        <end position="249"/>
    </location>
</feature>
<sequence length="306" mass="30071">MTPHTPSAPEPDGPQDGHPDIEALADLAEELTDPADEPALRSHLAGCPECADTYAALAEVQALLGTVDTPPPAMPEDVARRIDAALAGAAGAPHPTARAAAGASTAPPAGPPAGSPRTPPGRADAAGPGRPSRPRRRRVSVLLAAGATAVVLGLGALFLPLSPSGPGGTAASSAARPAAGSQAEKPGLAAGGIQYQDDHLTAQIQELVRTAGTATTSRPGSLAHQQTAGEGPGTAGSGTPAPACAAGTTGVTDRSPLAVAPGHYRGTDVLALVYPAAGRTDALDVYLITPDCSAPGIVLHRTVPAS</sequence>
<name>A0ABW2FWJ8_9ACTN</name>
<feature type="compositionally biased region" description="Polar residues" evidence="3">
    <location>
        <begin position="212"/>
        <end position="226"/>
    </location>
</feature>
<gene>
    <name evidence="5" type="ORF">ACFQMG_19015</name>
</gene>
<keyword evidence="4" id="KW-0812">Transmembrane</keyword>